<dbReference type="SUPFAM" id="SSF69593">
    <property type="entry name" value="Glycerol-3-phosphate (1)-acyltransferase"/>
    <property type="match status" value="1"/>
</dbReference>
<evidence type="ECO:0000256" key="1">
    <source>
        <dbReference type="ARBA" id="ARBA00022679"/>
    </source>
</evidence>
<dbReference type="NCBIfam" id="TIGR01488">
    <property type="entry name" value="HAD-SF-IB"/>
    <property type="match status" value="1"/>
</dbReference>
<evidence type="ECO:0000313" key="4">
    <source>
        <dbReference type="EMBL" id="MBS9534428.1"/>
    </source>
</evidence>
<gene>
    <name evidence="4" type="ORF">KIH27_12615</name>
</gene>
<evidence type="ECO:0000313" key="5">
    <source>
        <dbReference type="Proteomes" id="UP001519535"/>
    </source>
</evidence>
<evidence type="ECO:0000259" key="3">
    <source>
        <dbReference type="SMART" id="SM00563"/>
    </source>
</evidence>
<name>A0ABS5RLH3_9MYCO</name>
<dbReference type="Pfam" id="PF12710">
    <property type="entry name" value="HAD"/>
    <property type="match status" value="1"/>
</dbReference>
<dbReference type="PANTHER" id="PTHR10434">
    <property type="entry name" value="1-ACYL-SN-GLYCEROL-3-PHOSPHATE ACYLTRANSFERASE"/>
    <property type="match status" value="1"/>
</dbReference>
<dbReference type="CDD" id="cd02612">
    <property type="entry name" value="HAD_PGPPase"/>
    <property type="match status" value="1"/>
</dbReference>
<dbReference type="Pfam" id="PF01553">
    <property type="entry name" value="Acyltransferase"/>
    <property type="match status" value="1"/>
</dbReference>
<dbReference type="PANTHER" id="PTHR10434:SF66">
    <property type="entry name" value="PHOSPHOLIPID_GLYCEROL ACYLTRANSFERASE DOMAIN-CONTAINING PROTEIN"/>
    <property type="match status" value="1"/>
</dbReference>
<reference evidence="4 5" key="1">
    <citation type="submission" date="2021-05" db="EMBL/GenBank/DDBJ databases">
        <title>Mycobacterium acidophilum sp. nov., an extremely acid-tolerant member of the genus Mycobacterium.</title>
        <authorList>
            <person name="Xia J."/>
        </authorList>
    </citation>
    <scope>NUCLEOTIDE SEQUENCE [LARGE SCALE GENOMIC DNA]</scope>
    <source>
        <strain evidence="4 5">M1</strain>
    </source>
</reference>
<dbReference type="Gene3D" id="1.20.1440.100">
    <property type="entry name" value="SG protein - dephosphorylation function"/>
    <property type="match status" value="1"/>
</dbReference>
<feature type="domain" description="Phospholipid/glycerol acyltransferase" evidence="3">
    <location>
        <begin position="327"/>
        <end position="442"/>
    </location>
</feature>
<dbReference type="InterPro" id="IPR023214">
    <property type="entry name" value="HAD_sf"/>
</dbReference>
<dbReference type="NCBIfam" id="TIGR01490">
    <property type="entry name" value="HAD-SF-IB-hyp1"/>
    <property type="match status" value="1"/>
</dbReference>
<keyword evidence="5" id="KW-1185">Reference proteome</keyword>
<dbReference type="SUPFAM" id="SSF56784">
    <property type="entry name" value="HAD-like"/>
    <property type="match status" value="1"/>
</dbReference>
<keyword evidence="1" id="KW-0808">Transferase</keyword>
<dbReference type="EMBL" id="JAHCLR010000023">
    <property type="protein sequence ID" value="MBS9534428.1"/>
    <property type="molecule type" value="Genomic_DNA"/>
</dbReference>
<sequence length="497" mass="53398">MSDSTLHLVTEATPRPKPVRLRLPGTIAEIEASPAGPQVGAFFDFDGTLIAGYSAAALAADQWERRDVDLGDVARAIKGALRVGAGLADVTEFMRLSARSWRGRADVDLHELGERVFTQKIVDLIYPEAVEIVRAHQHRGHTVVLSSSALPYQVRPIADYLGIEEVLCTELEVVDGMLTGQIAGEPLWGAGKSDAVQAYAGRCHIDLAQSYFYADGDEDTGLMHLVGKPRPTNPGKHLAAVARRRNWPVQRFTSRGPVSPATRARSLAGFFSVVPIAAIGGGIGLLRGSKRAALDFVSEQWFSTLLHLAGVTINVVGEQNLWAQRPAVFVFNHRTNFDGFIAAALVRTGFTAVAKRELEHDPFVGTLGRLADVAFVDRGNTSRAIESLEPLLAHLKTRGISILAAPEGTRVAGTAVGEFKKGPFRMAMAAGVPIVPIIIRNADVLGARGATVLRPGVVDVVVGEPISVTDWTVEDLGERIAGVRQLFVDTLADWPAQ</sequence>
<keyword evidence="2" id="KW-0012">Acyltransferase</keyword>
<dbReference type="RefSeq" id="WP_214093300.1">
    <property type="nucleotide sequence ID" value="NZ_JAHCLR010000023.1"/>
</dbReference>
<dbReference type="Proteomes" id="UP001519535">
    <property type="component" value="Unassembled WGS sequence"/>
</dbReference>
<proteinExistence type="predicted"/>
<accession>A0ABS5RLH3</accession>
<dbReference type="CDD" id="cd07989">
    <property type="entry name" value="LPLAT_AGPAT-like"/>
    <property type="match status" value="1"/>
</dbReference>
<organism evidence="4 5">
    <name type="scientific">Mycolicibacter acidiphilus</name>
    <dbReference type="NCBI Taxonomy" id="2835306"/>
    <lineage>
        <taxon>Bacteria</taxon>
        <taxon>Bacillati</taxon>
        <taxon>Actinomycetota</taxon>
        <taxon>Actinomycetes</taxon>
        <taxon>Mycobacteriales</taxon>
        <taxon>Mycobacteriaceae</taxon>
        <taxon>Mycolicibacter</taxon>
    </lineage>
</organism>
<dbReference type="Gene3D" id="3.40.50.1000">
    <property type="entry name" value="HAD superfamily/HAD-like"/>
    <property type="match status" value="1"/>
</dbReference>
<keyword evidence="4" id="KW-0378">Hydrolase</keyword>
<protein>
    <submittedName>
        <fullName evidence="4">HAD-IB family hydrolase</fullName>
    </submittedName>
</protein>
<dbReference type="InterPro" id="IPR002123">
    <property type="entry name" value="Plipid/glycerol_acylTrfase"/>
</dbReference>
<dbReference type="SMART" id="SM00563">
    <property type="entry name" value="PlsC"/>
    <property type="match status" value="1"/>
</dbReference>
<comment type="caution">
    <text evidence="4">The sequence shown here is derived from an EMBL/GenBank/DDBJ whole genome shotgun (WGS) entry which is preliminary data.</text>
</comment>
<dbReference type="InterPro" id="IPR036412">
    <property type="entry name" value="HAD-like_sf"/>
</dbReference>
<dbReference type="GO" id="GO:0016787">
    <property type="term" value="F:hydrolase activity"/>
    <property type="evidence" value="ECO:0007669"/>
    <property type="project" value="UniProtKB-KW"/>
</dbReference>
<evidence type="ECO:0000256" key="2">
    <source>
        <dbReference type="ARBA" id="ARBA00023315"/>
    </source>
</evidence>
<dbReference type="InterPro" id="IPR006385">
    <property type="entry name" value="HAD_hydro_SerB1"/>
</dbReference>